<dbReference type="InterPro" id="IPR008974">
    <property type="entry name" value="TRAF-like"/>
</dbReference>
<protein>
    <recommendedName>
        <fullName evidence="2">MATH domain-containing protein</fullName>
    </recommendedName>
</protein>
<accession>A0AAV5TWZ7</accession>
<gene>
    <name evidence="3" type="ORF">PENTCL1PPCAC_21245</name>
</gene>
<dbReference type="Pfam" id="PF22486">
    <property type="entry name" value="MATH_2"/>
    <property type="match status" value="1"/>
</dbReference>
<dbReference type="EMBL" id="BTSX01000005">
    <property type="protein sequence ID" value="GMS99070.1"/>
    <property type="molecule type" value="Genomic_DNA"/>
</dbReference>
<dbReference type="PROSITE" id="PS50144">
    <property type="entry name" value="MATH"/>
    <property type="match status" value="1"/>
</dbReference>
<keyword evidence="1" id="KW-0175">Coiled coil</keyword>
<dbReference type="CDD" id="cd00121">
    <property type="entry name" value="MATH"/>
    <property type="match status" value="1"/>
</dbReference>
<keyword evidence="4" id="KW-1185">Reference proteome</keyword>
<dbReference type="Proteomes" id="UP001432027">
    <property type="component" value="Unassembled WGS sequence"/>
</dbReference>
<feature type="domain" description="MATH" evidence="2">
    <location>
        <begin position="58"/>
        <end position="182"/>
    </location>
</feature>
<dbReference type="PANTHER" id="PTHR47022">
    <property type="entry name" value="BTB AND MATH DOMAIN-CONTAINING PROTEIN 36-RELATED"/>
    <property type="match status" value="1"/>
</dbReference>
<dbReference type="Gene3D" id="2.60.210.10">
    <property type="entry name" value="Apoptosis, Tumor Necrosis Factor Receptor Associated Protein 2, Chain A"/>
    <property type="match status" value="1"/>
</dbReference>
<feature type="non-terminal residue" evidence="3">
    <location>
        <position position="1"/>
    </location>
</feature>
<dbReference type="SUPFAM" id="SSF49599">
    <property type="entry name" value="TRAF domain-like"/>
    <property type="match status" value="1"/>
</dbReference>
<evidence type="ECO:0000313" key="4">
    <source>
        <dbReference type="Proteomes" id="UP001432027"/>
    </source>
</evidence>
<dbReference type="InterPro" id="IPR002083">
    <property type="entry name" value="MATH/TRAF_dom"/>
</dbReference>
<organism evidence="3 4">
    <name type="scientific">Pristionchus entomophagus</name>
    <dbReference type="NCBI Taxonomy" id="358040"/>
    <lineage>
        <taxon>Eukaryota</taxon>
        <taxon>Metazoa</taxon>
        <taxon>Ecdysozoa</taxon>
        <taxon>Nematoda</taxon>
        <taxon>Chromadorea</taxon>
        <taxon>Rhabditida</taxon>
        <taxon>Rhabditina</taxon>
        <taxon>Diplogasteromorpha</taxon>
        <taxon>Diplogasteroidea</taxon>
        <taxon>Neodiplogasteridae</taxon>
        <taxon>Pristionchus</taxon>
    </lineage>
</organism>
<dbReference type="PANTHER" id="PTHR47022:SF1">
    <property type="entry name" value="BTB AND MATH DOMAIN-CONTAINING PROTEIN 36-RELATED"/>
    <property type="match status" value="1"/>
</dbReference>
<proteinExistence type="predicted"/>
<sequence length="190" mass="21732">INVAVSENRISQLEEENKSNSAKIDYLNLEISEGVRKILEKAEATSIDPRNIHDKYTEMTIRARFPDISKLTRARVYSQPVELAGLNWRIYLYRNKDHLSFYVDAQNKNANKWSCSAFIGYLLISQKNVNIVHSGTVEDADLYSDIEGNNNWGYNKFISFKDLFNEGKVYVKDNSITVAAVIKAFPNADQ</sequence>
<reference evidence="3" key="1">
    <citation type="submission" date="2023-10" db="EMBL/GenBank/DDBJ databases">
        <title>Genome assembly of Pristionchus species.</title>
        <authorList>
            <person name="Yoshida K."/>
            <person name="Sommer R.J."/>
        </authorList>
    </citation>
    <scope>NUCLEOTIDE SEQUENCE</scope>
    <source>
        <strain evidence="3">RS0144</strain>
    </source>
</reference>
<feature type="coiled-coil region" evidence="1">
    <location>
        <begin position="3"/>
        <end position="30"/>
    </location>
</feature>
<evidence type="ECO:0000259" key="2">
    <source>
        <dbReference type="PROSITE" id="PS50144"/>
    </source>
</evidence>
<evidence type="ECO:0000256" key="1">
    <source>
        <dbReference type="SAM" id="Coils"/>
    </source>
</evidence>
<evidence type="ECO:0000313" key="3">
    <source>
        <dbReference type="EMBL" id="GMS99070.1"/>
    </source>
</evidence>
<name>A0AAV5TWZ7_9BILA</name>
<dbReference type="SMART" id="SM00061">
    <property type="entry name" value="MATH"/>
    <property type="match status" value="1"/>
</dbReference>
<comment type="caution">
    <text evidence="3">The sequence shown here is derived from an EMBL/GenBank/DDBJ whole genome shotgun (WGS) entry which is preliminary data.</text>
</comment>
<dbReference type="AlphaFoldDB" id="A0AAV5TWZ7"/>